<feature type="region of interest" description="Disordered" evidence="2">
    <location>
        <begin position="229"/>
        <end position="268"/>
    </location>
</feature>
<proteinExistence type="predicted"/>
<feature type="compositionally biased region" description="Basic and acidic residues" evidence="2">
    <location>
        <begin position="485"/>
        <end position="495"/>
    </location>
</feature>
<evidence type="ECO:0000313" key="3">
    <source>
        <dbReference type="Proteomes" id="UP000887578"/>
    </source>
</evidence>
<feature type="compositionally biased region" description="Basic and acidic residues" evidence="2">
    <location>
        <begin position="255"/>
        <end position="265"/>
    </location>
</feature>
<feature type="compositionally biased region" description="Low complexity" evidence="2">
    <location>
        <begin position="406"/>
        <end position="418"/>
    </location>
</feature>
<reference evidence="4" key="1">
    <citation type="submission" date="2022-11" db="UniProtKB">
        <authorList>
            <consortium name="WormBaseParasite"/>
        </authorList>
    </citation>
    <scope>IDENTIFICATION</scope>
</reference>
<feature type="compositionally biased region" description="Basic and acidic residues" evidence="2">
    <location>
        <begin position="103"/>
        <end position="114"/>
    </location>
</feature>
<organism evidence="3 4">
    <name type="scientific">Panagrolaimus davidi</name>
    <dbReference type="NCBI Taxonomy" id="227884"/>
    <lineage>
        <taxon>Eukaryota</taxon>
        <taxon>Metazoa</taxon>
        <taxon>Ecdysozoa</taxon>
        <taxon>Nematoda</taxon>
        <taxon>Chromadorea</taxon>
        <taxon>Rhabditida</taxon>
        <taxon>Tylenchina</taxon>
        <taxon>Panagrolaimomorpha</taxon>
        <taxon>Panagrolaimoidea</taxon>
        <taxon>Panagrolaimidae</taxon>
        <taxon>Panagrolaimus</taxon>
    </lineage>
</organism>
<feature type="region of interest" description="Disordered" evidence="2">
    <location>
        <begin position="77"/>
        <end position="116"/>
    </location>
</feature>
<evidence type="ECO:0000313" key="4">
    <source>
        <dbReference type="WBParaSite" id="PDA_v2.g9300.t1"/>
    </source>
</evidence>
<feature type="compositionally biased region" description="Low complexity" evidence="2">
    <location>
        <begin position="41"/>
        <end position="55"/>
    </location>
</feature>
<feature type="region of interest" description="Disordered" evidence="2">
    <location>
        <begin position="304"/>
        <end position="349"/>
    </location>
</feature>
<feature type="compositionally biased region" description="Polar residues" evidence="2">
    <location>
        <begin position="78"/>
        <end position="94"/>
    </location>
</feature>
<feature type="compositionally biased region" description="Basic residues" evidence="2">
    <location>
        <begin position="332"/>
        <end position="342"/>
    </location>
</feature>
<evidence type="ECO:0000256" key="2">
    <source>
        <dbReference type="SAM" id="MobiDB-lite"/>
    </source>
</evidence>
<accession>A0A914R3Y2</accession>
<keyword evidence="3" id="KW-1185">Reference proteome</keyword>
<dbReference type="WBParaSite" id="PDA_v2.g9300.t1">
    <property type="protein sequence ID" value="PDA_v2.g9300.t1"/>
    <property type="gene ID" value="PDA_v2.g9300"/>
</dbReference>
<feature type="compositionally biased region" description="Polar residues" evidence="2">
    <location>
        <begin position="444"/>
        <end position="454"/>
    </location>
</feature>
<feature type="region of interest" description="Disordered" evidence="2">
    <location>
        <begin position="383"/>
        <end position="495"/>
    </location>
</feature>
<keyword evidence="1" id="KW-0175">Coiled coil</keyword>
<feature type="coiled-coil region" evidence="1">
    <location>
        <begin position="160"/>
        <end position="187"/>
    </location>
</feature>
<feature type="compositionally biased region" description="Basic and acidic residues" evidence="2">
    <location>
        <begin position="425"/>
        <end position="436"/>
    </location>
</feature>
<feature type="region of interest" description="Disordered" evidence="2">
    <location>
        <begin position="1"/>
        <end position="55"/>
    </location>
</feature>
<sequence>MADLNSFSPIRHPPPSEKRGILTNKTNTNTANQYQPQLNFSAPQTSAPAQQQAAMTQYQPPNYVPHVQSRKSIGDAAATNQKQTRNNSVQSQKSIGDAAANNSEKRDNNPTLREHPRKTIVAFGLTTKVDETIKGIRPTPVPYKHPIGSTKDIMDLRKTVEHLSKILQSQHEEIQQLKATIEVQDKKYIFVLDSNTKLYERLGNLEKRISSSTPNNIKVNHVMAKEKTKEENVNPIGKNVPKDSIAIKKGSGETGKPKRANDERQLVPAQTIKHASEMDAVSEVQRFLNANPNYAKDIEKFAKALQQTQQKSQSENEESEEENDRKKMEKRDHRHGHHHPHKNNNNGYYEKITVKREICEQNNIHDYLSTIDDSLRKFGSVLHDNKHNNHHQHNCRRSPTTPTIREVSSSAASSSSSFESDEFVEEPRQQRSPDKRRNGRKNNSDNQQSSSIEATNMPDHFDDDDDMTDPETPPTPPRREHHRQRVADRFGNRRR</sequence>
<name>A0A914R3Y2_9BILA</name>
<dbReference type="Proteomes" id="UP000887578">
    <property type="component" value="Unplaced"/>
</dbReference>
<protein>
    <submittedName>
        <fullName evidence="4">Uncharacterized protein</fullName>
    </submittedName>
</protein>
<dbReference type="AlphaFoldDB" id="A0A914R3Y2"/>
<feature type="compositionally biased region" description="Polar residues" evidence="2">
    <location>
        <begin position="23"/>
        <end position="40"/>
    </location>
</feature>
<evidence type="ECO:0000256" key="1">
    <source>
        <dbReference type="SAM" id="Coils"/>
    </source>
</evidence>